<gene>
    <name evidence="1" type="ORF">GCM10023150_10610</name>
</gene>
<protein>
    <submittedName>
        <fullName evidence="1">Cyclase family protein</fullName>
    </submittedName>
</protein>
<dbReference type="Pfam" id="PF04199">
    <property type="entry name" value="Cyclase"/>
    <property type="match status" value="1"/>
</dbReference>
<dbReference type="RefSeq" id="WP_223576633.1">
    <property type="nucleotide sequence ID" value="NZ_BAABFU010000001.1"/>
</dbReference>
<reference evidence="2" key="1">
    <citation type="journal article" date="2019" name="Int. J. Syst. Evol. Microbiol.">
        <title>The Global Catalogue of Microorganisms (GCM) 10K type strain sequencing project: providing services to taxonomists for standard genome sequencing and annotation.</title>
        <authorList>
            <consortium name="The Broad Institute Genomics Platform"/>
            <consortium name="The Broad Institute Genome Sequencing Center for Infectious Disease"/>
            <person name="Wu L."/>
            <person name="Ma J."/>
        </authorList>
    </citation>
    <scope>NUCLEOTIDE SEQUENCE [LARGE SCALE GENOMIC DNA]</scope>
    <source>
        <strain evidence="2">JCM 17727</strain>
    </source>
</reference>
<keyword evidence="2" id="KW-1185">Reference proteome</keyword>
<sequence length="285" mass="31414">MNPYVEFDGQLFQLELSQACSIAIPLTFDEHQPNHFGAAQAQAQPLQAGGFVGDTQRGGSCNVQSISMVPHCNGTHTETVQHIVDQSVAVGDALSSSLTSCFVLSVTPIAASDTEESYHPNLELNDQVITKAMLQEQLSSEDLDLMGSVAIRTLPNAPSKCETVYGQEHQPPFFTTEAIQWLSQSNIHHLLVDFPSIDKMYDEGQLHNHHTFWNVPAGSHELTDTTLTHRTITEMIYINDDITDGLYWLNLQIPHFQLDAAPSRPVLYPLTDVTQDNGGEDVGTE</sequence>
<accession>A0ABP8HYS3</accession>
<evidence type="ECO:0000313" key="2">
    <source>
        <dbReference type="Proteomes" id="UP001501294"/>
    </source>
</evidence>
<dbReference type="EMBL" id="BAABFU010000001">
    <property type="protein sequence ID" value="GAA4347772.1"/>
    <property type="molecule type" value="Genomic_DNA"/>
</dbReference>
<organism evidence="1 2">
    <name type="scientific">Kangiella taiwanensis</name>
    <dbReference type="NCBI Taxonomy" id="1079179"/>
    <lineage>
        <taxon>Bacteria</taxon>
        <taxon>Pseudomonadati</taxon>
        <taxon>Pseudomonadota</taxon>
        <taxon>Gammaproteobacteria</taxon>
        <taxon>Kangiellales</taxon>
        <taxon>Kangiellaceae</taxon>
        <taxon>Kangiella</taxon>
    </lineage>
</organism>
<evidence type="ECO:0000313" key="1">
    <source>
        <dbReference type="EMBL" id="GAA4347772.1"/>
    </source>
</evidence>
<name>A0ABP8HYS3_9GAMM</name>
<dbReference type="Gene3D" id="3.50.30.50">
    <property type="entry name" value="Putative cyclase"/>
    <property type="match status" value="1"/>
</dbReference>
<dbReference type="InterPro" id="IPR037175">
    <property type="entry name" value="KFase_sf"/>
</dbReference>
<dbReference type="SUPFAM" id="SSF102198">
    <property type="entry name" value="Putative cyclase"/>
    <property type="match status" value="1"/>
</dbReference>
<proteinExistence type="predicted"/>
<dbReference type="Proteomes" id="UP001501294">
    <property type="component" value="Unassembled WGS sequence"/>
</dbReference>
<dbReference type="InterPro" id="IPR007325">
    <property type="entry name" value="KFase/CYL"/>
</dbReference>
<comment type="caution">
    <text evidence="1">The sequence shown here is derived from an EMBL/GenBank/DDBJ whole genome shotgun (WGS) entry which is preliminary data.</text>
</comment>